<feature type="compositionally biased region" description="Basic and acidic residues" evidence="7">
    <location>
        <begin position="448"/>
        <end position="463"/>
    </location>
</feature>
<feature type="compositionally biased region" description="Basic and acidic residues" evidence="7">
    <location>
        <begin position="100"/>
        <end position="109"/>
    </location>
</feature>
<evidence type="ECO:0000256" key="1">
    <source>
        <dbReference type="ARBA" id="ARBA00004123"/>
    </source>
</evidence>
<dbReference type="VEuPathDB" id="FungiDB:ASPWEDRAFT_115171"/>
<evidence type="ECO:0000256" key="4">
    <source>
        <dbReference type="ARBA" id="ARBA00022694"/>
    </source>
</evidence>
<dbReference type="STRING" id="1073089.A0A1L9RCZ1"/>
<feature type="region of interest" description="Disordered" evidence="7">
    <location>
        <begin position="448"/>
        <end position="467"/>
    </location>
</feature>
<keyword evidence="4" id="KW-0819">tRNA processing</keyword>
<feature type="compositionally biased region" description="Polar residues" evidence="7">
    <location>
        <begin position="547"/>
        <end position="557"/>
    </location>
</feature>
<dbReference type="GO" id="GO:0030488">
    <property type="term" value="P:tRNA methylation"/>
    <property type="evidence" value="ECO:0007669"/>
    <property type="project" value="InterPro"/>
</dbReference>
<evidence type="ECO:0000256" key="7">
    <source>
        <dbReference type="SAM" id="MobiDB-lite"/>
    </source>
</evidence>
<evidence type="ECO:0000313" key="9">
    <source>
        <dbReference type="Proteomes" id="UP000184383"/>
    </source>
</evidence>
<dbReference type="GeneID" id="63744408"/>
<feature type="region of interest" description="Disordered" evidence="7">
    <location>
        <begin position="81"/>
        <end position="113"/>
    </location>
</feature>
<dbReference type="GO" id="GO:0005634">
    <property type="term" value="C:nucleus"/>
    <property type="evidence" value="ECO:0007669"/>
    <property type="project" value="UniProtKB-SubCell"/>
</dbReference>
<evidence type="ECO:0000313" key="8">
    <source>
        <dbReference type="EMBL" id="OJJ32747.1"/>
    </source>
</evidence>
<sequence>MHSFVRPNQFVALRLPSDTTKITKLEPNTIISLGKYGSFNANQIIGRPFYLTFEILETPGEGSQLRIIPAAELHAESLITEGSGEADGEGEELDMDGDEAPMRTNRETVDDNSTQKMTLEEIEALKRESGGAGRELIAKLLESHSALDQKTAFSLAKYTLRKRKKYMKRFTVLPMDVSLLTNYMLEEKDAGKTMEMRDEHIGLVGCWGNVHHAGNTSVEQALSSRPNGRYLVVDETGGLVIAAMAERMGILYPHDGEYEEETGVPGGAEESQGATAKRRRHHQMSASENTITVLHANTQPNLSLLKYFGYDQDNPDESHPLFAHLKSVSWMQLIDPEADAIYSNEPSIIPDEELATYKSSKRSMYHRKRNRWARVQKVVNETRAGDFDGLVVATLMEPASVMKHGIPLLAGSAPVVIYSPTVEPLTELIDLYSTPRRTAYITRRREIEEQRRQESEQSEEQSRESPSVLALAELEKDFPVDPSLLLAPTLETSRIRPWQVLPGRTHPMMTGRGCAEGYIFHAIRVFPSQNNVQAAGNPSRKKRKVEPTQQAASTASGSGVDVEMKA</sequence>
<feature type="compositionally biased region" description="Acidic residues" evidence="7">
    <location>
        <begin position="84"/>
        <end position="99"/>
    </location>
</feature>
<accession>A0A1L9RCZ1</accession>
<dbReference type="OrthoDB" id="10254665at2759"/>
<gene>
    <name evidence="8" type="ORF">ASPWEDRAFT_115171</name>
</gene>
<dbReference type="Proteomes" id="UP000184383">
    <property type="component" value="Unassembled WGS sequence"/>
</dbReference>
<dbReference type="PANTHER" id="PTHR12945">
    <property type="entry name" value="TRANSLATION INITIATION FACTOR EIF3-RELATED"/>
    <property type="match status" value="1"/>
</dbReference>
<dbReference type="PANTHER" id="PTHR12945:SF0">
    <property type="entry name" value="TRNA (ADENINE(58)-N(1))-METHYLTRANSFERASE NON-CATALYTIC SUBUNIT TRM6"/>
    <property type="match status" value="1"/>
</dbReference>
<comment type="similarity">
    <text evidence="2">Belongs to the TRM6/GCD10 family.</text>
</comment>
<name>A0A1L9RCZ1_ASPWE</name>
<dbReference type="InterPro" id="IPR017423">
    <property type="entry name" value="TRM6"/>
</dbReference>
<feature type="region of interest" description="Disordered" evidence="7">
    <location>
        <begin position="257"/>
        <end position="285"/>
    </location>
</feature>
<dbReference type="GO" id="GO:0031515">
    <property type="term" value="C:tRNA (m1A) methyltransferase complex"/>
    <property type="evidence" value="ECO:0007669"/>
    <property type="project" value="InterPro"/>
</dbReference>
<dbReference type="AlphaFoldDB" id="A0A1L9RCZ1"/>
<proteinExistence type="inferred from homology"/>
<organism evidence="8 9">
    <name type="scientific">Aspergillus wentii DTO 134E9</name>
    <dbReference type="NCBI Taxonomy" id="1073089"/>
    <lineage>
        <taxon>Eukaryota</taxon>
        <taxon>Fungi</taxon>
        <taxon>Dikarya</taxon>
        <taxon>Ascomycota</taxon>
        <taxon>Pezizomycotina</taxon>
        <taxon>Eurotiomycetes</taxon>
        <taxon>Eurotiomycetidae</taxon>
        <taxon>Eurotiales</taxon>
        <taxon>Aspergillaceae</taxon>
        <taxon>Aspergillus</taxon>
        <taxon>Aspergillus subgen. Cremei</taxon>
    </lineage>
</organism>
<comment type="subcellular location">
    <subcellularLocation>
        <location evidence="1">Nucleus</location>
    </subcellularLocation>
</comment>
<dbReference type="RefSeq" id="XP_040686424.1">
    <property type="nucleotide sequence ID" value="XM_040828560.1"/>
</dbReference>
<dbReference type="EMBL" id="KV878214">
    <property type="protein sequence ID" value="OJJ32747.1"/>
    <property type="molecule type" value="Genomic_DNA"/>
</dbReference>
<protein>
    <recommendedName>
        <fullName evidence="3">tRNA (adenine(58)-N(1))-methyltransferase non-catalytic subunit TRM6</fullName>
    </recommendedName>
    <alternativeName>
        <fullName evidence="6">tRNA(m1A58)-methyltransferase subunit TRM6</fullName>
    </alternativeName>
</protein>
<evidence type="ECO:0000256" key="5">
    <source>
        <dbReference type="ARBA" id="ARBA00023242"/>
    </source>
</evidence>
<feature type="region of interest" description="Disordered" evidence="7">
    <location>
        <begin position="531"/>
        <end position="566"/>
    </location>
</feature>
<dbReference type="Pfam" id="PF04189">
    <property type="entry name" value="Gcd10p"/>
    <property type="match status" value="1"/>
</dbReference>
<keyword evidence="5" id="KW-0539">Nucleus</keyword>
<evidence type="ECO:0000256" key="2">
    <source>
        <dbReference type="ARBA" id="ARBA00008320"/>
    </source>
</evidence>
<evidence type="ECO:0000256" key="6">
    <source>
        <dbReference type="ARBA" id="ARBA00032319"/>
    </source>
</evidence>
<evidence type="ECO:0000256" key="3">
    <source>
        <dbReference type="ARBA" id="ARBA00021704"/>
    </source>
</evidence>
<reference evidence="9" key="1">
    <citation type="journal article" date="2017" name="Genome Biol.">
        <title>Comparative genomics reveals high biological diversity and specific adaptations in the industrially and medically important fungal genus Aspergillus.</title>
        <authorList>
            <person name="de Vries R.P."/>
            <person name="Riley R."/>
            <person name="Wiebenga A."/>
            <person name="Aguilar-Osorio G."/>
            <person name="Amillis S."/>
            <person name="Uchima C.A."/>
            <person name="Anderluh G."/>
            <person name="Asadollahi M."/>
            <person name="Askin M."/>
            <person name="Barry K."/>
            <person name="Battaglia E."/>
            <person name="Bayram O."/>
            <person name="Benocci T."/>
            <person name="Braus-Stromeyer S.A."/>
            <person name="Caldana C."/>
            <person name="Canovas D."/>
            <person name="Cerqueira G.C."/>
            <person name="Chen F."/>
            <person name="Chen W."/>
            <person name="Choi C."/>
            <person name="Clum A."/>
            <person name="Dos Santos R.A."/>
            <person name="Damasio A.R."/>
            <person name="Diallinas G."/>
            <person name="Emri T."/>
            <person name="Fekete E."/>
            <person name="Flipphi M."/>
            <person name="Freyberg S."/>
            <person name="Gallo A."/>
            <person name="Gournas C."/>
            <person name="Habgood R."/>
            <person name="Hainaut M."/>
            <person name="Harispe M.L."/>
            <person name="Henrissat B."/>
            <person name="Hilden K.S."/>
            <person name="Hope R."/>
            <person name="Hossain A."/>
            <person name="Karabika E."/>
            <person name="Karaffa L."/>
            <person name="Karanyi Z."/>
            <person name="Krasevec N."/>
            <person name="Kuo A."/>
            <person name="Kusch H."/>
            <person name="LaButti K."/>
            <person name="Lagendijk E.L."/>
            <person name="Lapidus A."/>
            <person name="Levasseur A."/>
            <person name="Lindquist E."/>
            <person name="Lipzen A."/>
            <person name="Logrieco A.F."/>
            <person name="MacCabe A."/>
            <person name="Maekelae M.R."/>
            <person name="Malavazi I."/>
            <person name="Melin P."/>
            <person name="Meyer V."/>
            <person name="Mielnichuk N."/>
            <person name="Miskei M."/>
            <person name="Molnar A.P."/>
            <person name="Mule G."/>
            <person name="Ngan C.Y."/>
            <person name="Orejas M."/>
            <person name="Orosz E."/>
            <person name="Ouedraogo J.P."/>
            <person name="Overkamp K.M."/>
            <person name="Park H.-S."/>
            <person name="Perrone G."/>
            <person name="Piumi F."/>
            <person name="Punt P.J."/>
            <person name="Ram A.F."/>
            <person name="Ramon A."/>
            <person name="Rauscher S."/>
            <person name="Record E."/>
            <person name="Riano-Pachon D.M."/>
            <person name="Robert V."/>
            <person name="Roehrig J."/>
            <person name="Ruller R."/>
            <person name="Salamov A."/>
            <person name="Salih N.S."/>
            <person name="Samson R.A."/>
            <person name="Sandor E."/>
            <person name="Sanguinetti M."/>
            <person name="Schuetze T."/>
            <person name="Sepcic K."/>
            <person name="Shelest E."/>
            <person name="Sherlock G."/>
            <person name="Sophianopoulou V."/>
            <person name="Squina F.M."/>
            <person name="Sun H."/>
            <person name="Susca A."/>
            <person name="Todd R.B."/>
            <person name="Tsang A."/>
            <person name="Unkles S.E."/>
            <person name="van de Wiele N."/>
            <person name="van Rossen-Uffink D."/>
            <person name="Oliveira J.V."/>
            <person name="Vesth T.C."/>
            <person name="Visser J."/>
            <person name="Yu J.-H."/>
            <person name="Zhou M."/>
            <person name="Andersen M.R."/>
            <person name="Archer D.B."/>
            <person name="Baker S.E."/>
            <person name="Benoit I."/>
            <person name="Brakhage A.A."/>
            <person name="Braus G.H."/>
            <person name="Fischer R."/>
            <person name="Frisvad J.C."/>
            <person name="Goldman G.H."/>
            <person name="Houbraken J."/>
            <person name="Oakley B."/>
            <person name="Pocsi I."/>
            <person name="Scazzocchio C."/>
            <person name="Seiboth B."/>
            <person name="vanKuyk P.A."/>
            <person name="Wortman J."/>
            <person name="Dyer P.S."/>
            <person name="Grigoriev I.V."/>
        </authorList>
    </citation>
    <scope>NUCLEOTIDE SEQUENCE [LARGE SCALE GENOMIC DNA]</scope>
    <source>
        <strain evidence="9">DTO 134E9</strain>
    </source>
</reference>
<keyword evidence="9" id="KW-1185">Reference proteome</keyword>